<dbReference type="InterPro" id="IPR005817">
    <property type="entry name" value="Wnt"/>
</dbReference>
<protein>
    <recommendedName>
        <fullName evidence="11">Protein Wnt</fullName>
    </recommendedName>
</protein>
<evidence type="ECO:0000256" key="3">
    <source>
        <dbReference type="ARBA" id="ARBA00022473"/>
    </source>
</evidence>
<keyword evidence="6 11" id="KW-0879">Wnt signaling pathway</keyword>
<dbReference type="GO" id="GO:0005125">
    <property type="term" value="F:cytokine activity"/>
    <property type="evidence" value="ECO:0007669"/>
    <property type="project" value="TreeGrafter"/>
</dbReference>
<evidence type="ECO:0000256" key="10">
    <source>
        <dbReference type="ARBA" id="ARBA00023288"/>
    </source>
</evidence>
<sequence>HGRPCFSREAILFSPISVLCGCLPFPPDGCGPVSGRYLAKLSSIASIQDEETCERLKGLINRQIQICRRNVEVMDSVRRGAELAIEECQHQFRNRRWNCSTVDTLPVFGKVVTQGTPRPALKHCTHGGTPRPISPSESVGRCSGRAQMV</sequence>
<comment type="similarity">
    <text evidence="2 11">Belongs to the Wnt family.</text>
</comment>
<dbReference type="GO" id="GO:0005615">
    <property type="term" value="C:extracellular space"/>
    <property type="evidence" value="ECO:0007669"/>
    <property type="project" value="TreeGrafter"/>
</dbReference>
<evidence type="ECO:0000256" key="9">
    <source>
        <dbReference type="ARBA" id="ARBA00023180"/>
    </source>
</evidence>
<evidence type="ECO:0000313" key="14">
    <source>
        <dbReference type="Ensembl" id="ENSCMIP00000006056.1"/>
    </source>
</evidence>
<dbReference type="Proteomes" id="UP000314986">
    <property type="component" value="Unassembled WGS sequence"/>
</dbReference>
<keyword evidence="9" id="KW-0325">Glycoprotein</keyword>
<reference evidence="15" key="3">
    <citation type="journal article" date="2014" name="Nature">
        <title>Elephant shark genome provides unique insights into gnathostome evolution.</title>
        <authorList>
            <consortium name="International Elephant Shark Genome Sequencing Consortium"/>
            <person name="Venkatesh B."/>
            <person name="Lee A.P."/>
            <person name="Ravi V."/>
            <person name="Maurya A.K."/>
            <person name="Lian M.M."/>
            <person name="Swann J.B."/>
            <person name="Ohta Y."/>
            <person name="Flajnik M.F."/>
            <person name="Sutoh Y."/>
            <person name="Kasahara M."/>
            <person name="Hoon S."/>
            <person name="Gangu V."/>
            <person name="Roy S.W."/>
            <person name="Irimia M."/>
            <person name="Korzh V."/>
            <person name="Kondrychyn I."/>
            <person name="Lim Z.W."/>
            <person name="Tay B.H."/>
            <person name="Tohari S."/>
            <person name="Kong K.W."/>
            <person name="Ho S."/>
            <person name="Lorente-Galdos B."/>
            <person name="Quilez J."/>
            <person name="Marques-Bonet T."/>
            <person name="Raney B.J."/>
            <person name="Ingham P.W."/>
            <person name="Tay A."/>
            <person name="Hillier L.W."/>
            <person name="Minx P."/>
            <person name="Boehm T."/>
            <person name="Wilson R.K."/>
            <person name="Brenner S."/>
            <person name="Warren W.C."/>
        </authorList>
    </citation>
    <scope>NUCLEOTIDE SEQUENCE [LARGE SCALE GENOMIC DNA]</scope>
</reference>
<evidence type="ECO:0000256" key="12">
    <source>
        <dbReference type="SAM" id="MobiDB-lite"/>
    </source>
</evidence>
<dbReference type="Pfam" id="PF00110">
    <property type="entry name" value="wnt"/>
    <property type="match status" value="1"/>
</dbReference>
<evidence type="ECO:0000256" key="6">
    <source>
        <dbReference type="ARBA" id="ARBA00022687"/>
    </source>
</evidence>
<comment type="subcellular location">
    <subcellularLocation>
        <location evidence="1 11">Secreted</location>
        <location evidence="1 11">Extracellular space</location>
        <location evidence="1 11">Extracellular matrix</location>
    </subcellularLocation>
</comment>
<dbReference type="STRING" id="7868.ENSCMIP00000006056"/>
<dbReference type="PANTHER" id="PTHR12027:SF101">
    <property type="entry name" value="PROTEIN WNT-4"/>
    <property type="match status" value="1"/>
</dbReference>
<keyword evidence="10" id="KW-0449">Lipoprotein</keyword>
<proteinExistence type="inferred from homology"/>
<dbReference type="GeneTree" id="ENSGT00940000159654"/>
<evidence type="ECO:0000256" key="7">
    <source>
        <dbReference type="ARBA" id="ARBA00022729"/>
    </source>
</evidence>
<dbReference type="PRINTS" id="PR01844">
    <property type="entry name" value="WNT4PROTEIN"/>
</dbReference>
<dbReference type="InParanoid" id="A0A4W3GR76"/>
<evidence type="ECO:0000256" key="4">
    <source>
        <dbReference type="ARBA" id="ARBA00022525"/>
    </source>
</evidence>
<dbReference type="PANTHER" id="PTHR12027">
    <property type="entry name" value="WNT RELATED"/>
    <property type="match status" value="1"/>
</dbReference>
<comment type="function">
    <text evidence="11">Ligand for members of the frizzled family of seven transmembrane receptors.</text>
</comment>
<name>A0A4W3GR76_CALMI</name>
<dbReference type="SMART" id="SM00097">
    <property type="entry name" value="WNT1"/>
    <property type="match status" value="1"/>
</dbReference>
<dbReference type="AlphaFoldDB" id="A0A4W3GR76"/>
<keyword evidence="4" id="KW-0964">Secreted</keyword>
<keyword evidence="15" id="KW-1185">Reference proteome</keyword>
<dbReference type="InterPro" id="IPR009142">
    <property type="entry name" value="Wnt4"/>
</dbReference>
<reference evidence="14" key="4">
    <citation type="submission" date="2025-08" db="UniProtKB">
        <authorList>
            <consortium name="Ensembl"/>
        </authorList>
    </citation>
    <scope>IDENTIFICATION</scope>
</reference>
<dbReference type="GO" id="GO:0005109">
    <property type="term" value="F:frizzled binding"/>
    <property type="evidence" value="ECO:0007669"/>
    <property type="project" value="TreeGrafter"/>
</dbReference>
<reference evidence="15" key="2">
    <citation type="journal article" date="2007" name="PLoS Biol.">
        <title>Survey sequencing and comparative analysis of the elephant shark (Callorhinchus milii) genome.</title>
        <authorList>
            <person name="Venkatesh B."/>
            <person name="Kirkness E.F."/>
            <person name="Loh Y.H."/>
            <person name="Halpern A.L."/>
            <person name="Lee A.P."/>
            <person name="Johnson J."/>
            <person name="Dandona N."/>
            <person name="Viswanathan L.D."/>
            <person name="Tay A."/>
            <person name="Venter J.C."/>
            <person name="Strausberg R.L."/>
            <person name="Brenner S."/>
        </authorList>
    </citation>
    <scope>NUCLEOTIDE SEQUENCE [LARGE SCALE GENOMIC DNA]</scope>
</reference>
<evidence type="ECO:0000256" key="5">
    <source>
        <dbReference type="ARBA" id="ARBA00022530"/>
    </source>
</evidence>
<accession>A0A4W3GR76</accession>
<keyword evidence="8" id="KW-1015">Disulfide bond</keyword>
<reference evidence="15" key="1">
    <citation type="journal article" date="2006" name="Science">
        <title>Ancient noncoding elements conserved in the human genome.</title>
        <authorList>
            <person name="Venkatesh B."/>
            <person name="Kirkness E.F."/>
            <person name="Loh Y.H."/>
            <person name="Halpern A.L."/>
            <person name="Lee A.P."/>
            <person name="Johnson J."/>
            <person name="Dandona N."/>
            <person name="Viswanathan L.D."/>
            <person name="Tay A."/>
            <person name="Venter J.C."/>
            <person name="Strausberg R.L."/>
            <person name="Brenner S."/>
        </authorList>
    </citation>
    <scope>NUCLEOTIDE SEQUENCE [LARGE SCALE GENOMIC DNA]</scope>
</reference>
<feature type="region of interest" description="Disordered" evidence="12">
    <location>
        <begin position="124"/>
        <end position="149"/>
    </location>
</feature>
<keyword evidence="7 13" id="KW-0732">Signal</keyword>
<feature type="signal peptide" evidence="13">
    <location>
        <begin position="1"/>
        <end position="21"/>
    </location>
</feature>
<reference evidence="14" key="5">
    <citation type="submission" date="2025-09" db="UniProtKB">
        <authorList>
            <consortium name="Ensembl"/>
        </authorList>
    </citation>
    <scope>IDENTIFICATION</scope>
</reference>
<dbReference type="Ensembl" id="ENSCMIT00000006256.1">
    <property type="protein sequence ID" value="ENSCMIP00000006056.1"/>
    <property type="gene ID" value="ENSCMIG00000003485.1"/>
</dbReference>
<keyword evidence="3 11" id="KW-0217">Developmental protein</keyword>
<dbReference type="GO" id="GO:0060070">
    <property type="term" value="P:canonical Wnt signaling pathway"/>
    <property type="evidence" value="ECO:0007669"/>
    <property type="project" value="TreeGrafter"/>
</dbReference>
<organism evidence="14 15">
    <name type="scientific">Callorhinchus milii</name>
    <name type="common">Ghost shark</name>
    <dbReference type="NCBI Taxonomy" id="7868"/>
    <lineage>
        <taxon>Eukaryota</taxon>
        <taxon>Metazoa</taxon>
        <taxon>Chordata</taxon>
        <taxon>Craniata</taxon>
        <taxon>Vertebrata</taxon>
        <taxon>Chondrichthyes</taxon>
        <taxon>Holocephali</taxon>
        <taxon>Chimaeriformes</taxon>
        <taxon>Callorhinchidae</taxon>
        <taxon>Callorhinchus</taxon>
    </lineage>
</organism>
<dbReference type="GO" id="GO:0030182">
    <property type="term" value="P:neuron differentiation"/>
    <property type="evidence" value="ECO:0007669"/>
    <property type="project" value="TreeGrafter"/>
</dbReference>
<feature type="chain" id="PRO_5021238952" description="Protein Wnt" evidence="13">
    <location>
        <begin position="22"/>
        <end position="149"/>
    </location>
</feature>
<evidence type="ECO:0000313" key="15">
    <source>
        <dbReference type="Proteomes" id="UP000314986"/>
    </source>
</evidence>
<evidence type="ECO:0000256" key="13">
    <source>
        <dbReference type="SAM" id="SignalP"/>
    </source>
</evidence>
<evidence type="ECO:0000256" key="2">
    <source>
        <dbReference type="ARBA" id="ARBA00005683"/>
    </source>
</evidence>
<keyword evidence="5" id="KW-0272">Extracellular matrix</keyword>
<dbReference type="GO" id="GO:0045165">
    <property type="term" value="P:cell fate commitment"/>
    <property type="evidence" value="ECO:0007669"/>
    <property type="project" value="TreeGrafter"/>
</dbReference>
<evidence type="ECO:0000256" key="8">
    <source>
        <dbReference type="ARBA" id="ARBA00023157"/>
    </source>
</evidence>
<evidence type="ECO:0000256" key="11">
    <source>
        <dbReference type="RuleBase" id="RU003500"/>
    </source>
</evidence>
<evidence type="ECO:0000256" key="1">
    <source>
        <dbReference type="ARBA" id="ARBA00004498"/>
    </source>
</evidence>